<feature type="compositionally biased region" description="Pro residues" evidence="5">
    <location>
        <begin position="133"/>
        <end position="143"/>
    </location>
</feature>
<feature type="region of interest" description="Disordered" evidence="5">
    <location>
        <begin position="133"/>
        <end position="204"/>
    </location>
</feature>
<keyword evidence="6" id="KW-1133">Transmembrane helix</keyword>
<protein>
    <submittedName>
        <fullName evidence="8">Putative Ser/Thr protein kinase</fullName>
    </submittedName>
</protein>
<evidence type="ECO:0000256" key="5">
    <source>
        <dbReference type="SAM" id="MobiDB-lite"/>
    </source>
</evidence>
<dbReference type="CDD" id="cd14014">
    <property type="entry name" value="STKc_PknB_like"/>
    <property type="match status" value="1"/>
</dbReference>
<name>A0A7W7D239_9ACTN</name>
<evidence type="ECO:0000256" key="2">
    <source>
        <dbReference type="ARBA" id="ARBA00022741"/>
    </source>
</evidence>
<evidence type="ECO:0000259" key="7">
    <source>
        <dbReference type="PROSITE" id="PS50011"/>
    </source>
</evidence>
<feature type="domain" description="Protein kinase" evidence="7">
    <location>
        <begin position="222"/>
        <end position="471"/>
    </location>
</feature>
<evidence type="ECO:0000313" key="8">
    <source>
        <dbReference type="EMBL" id="MBB4698867.1"/>
    </source>
</evidence>
<dbReference type="PROSITE" id="PS50011">
    <property type="entry name" value="PROTEIN_KINASE_DOM"/>
    <property type="match status" value="1"/>
</dbReference>
<feature type="transmembrane region" description="Helical" evidence="6">
    <location>
        <begin position="12"/>
        <end position="38"/>
    </location>
</feature>
<dbReference type="EMBL" id="JACHND010000001">
    <property type="protein sequence ID" value="MBB4698867.1"/>
    <property type="molecule type" value="Genomic_DNA"/>
</dbReference>
<dbReference type="GO" id="GO:0005524">
    <property type="term" value="F:ATP binding"/>
    <property type="evidence" value="ECO:0007669"/>
    <property type="project" value="UniProtKB-KW"/>
</dbReference>
<dbReference type="InterPro" id="IPR008271">
    <property type="entry name" value="Ser/Thr_kinase_AS"/>
</dbReference>
<feature type="transmembrane region" description="Helical" evidence="6">
    <location>
        <begin position="45"/>
        <end position="66"/>
    </location>
</feature>
<reference evidence="8 9" key="1">
    <citation type="submission" date="2020-08" db="EMBL/GenBank/DDBJ databases">
        <title>Sequencing the genomes of 1000 actinobacteria strains.</title>
        <authorList>
            <person name="Klenk H.-P."/>
        </authorList>
    </citation>
    <scope>NUCLEOTIDE SEQUENCE [LARGE SCALE GENOMIC DNA]</scope>
    <source>
        <strain evidence="8 9">DSM 45784</strain>
    </source>
</reference>
<feature type="transmembrane region" description="Helical" evidence="6">
    <location>
        <begin position="72"/>
        <end position="98"/>
    </location>
</feature>
<evidence type="ECO:0000256" key="6">
    <source>
        <dbReference type="SAM" id="Phobius"/>
    </source>
</evidence>
<keyword evidence="1" id="KW-0808">Transferase</keyword>
<dbReference type="Gene3D" id="3.30.200.20">
    <property type="entry name" value="Phosphorylase Kinase, domain 1"/>
    <property type="match status" value="1"/>
</dbReference>
<keyword evidence="6" id="KW-0812">Transmembrane</keyword>
<evidence type="ECO:0000313" key="9">
    <source>
        <dbReference type="Proteomes" id="UP000542210"/>
    </source>
</evidence>
<dbReference type="Pfam" id="PF00069">
    <property type="entry name" value="Pkinase"/>
    <property type="match status" value="1"/>
</dbReference>
<evidence type="ECO:0000256" key="1">
    <source>
        <dbReference type="ARBA" id="ARBA00022679"/>
    </source>
</evidence>
<dbReference type="PANTHER" id="PTHR43289">
    <property type="entry name" value="MITOGEN-ACTIVATED PROTEIN KINASE KINASE KINASE 20-RELATED"/>
    <property type="match status" value="1"/>
</dbReference>
<dbReference type="InterPro" id="IPR000719">
    <property type="entry name" value="Prot_kinase_dom"/>
</dbReference>
<keyword evidence="3 8" id="KW-0418">Kinase</keyword>
<proteinExistence type="predicted"/>
<dbReference type="Proteomes" id="UP000542210">
    <property type="component" value="Unassembled WGS sequence"/>
</dbReference>
<comment type="caution">
    <text evidence="8">The sequence shown here is derived from an EMBL/GenBank/DDBJ whole genome shotgun (WGS) entry which is preliminary data.</text>
</comment>
<dbReference type="GO" id="GO:0004674">
    <property type="term" value="F:protein serine/threonine kinase activity"/>
    <property type="evidence" value="ECO:0007669"/>
    <property type="project" value="TreeGrafter"/>
</dbReference>
<sequence length="471" mass="49287">MQPARPSQSNVAISILWALAPLFTCGLATPFTIGYAAYRRRAPMLAVAAMFYFLGLFLMVLVIVAFDSSPEYPGWAAVIVVGGLFTNWIGGVIHSLAIRSAVFAPRALVPYPAPHAYAPSGYTPAPYPGTPVPPATPLPPVPSPYGLRPPGAPPTPGSRLRHAPQPPYPVTPAMATNPPVRDHVTAPGDGSHRAPSPLHASTPPVQAVGPIPAGEPEHIGRYRLVGSLGQGGQGSVYLGETPEGTRVAIKVLHARLAAEAGARQRFLREVEAARRVAPFSTARVIDAGVAGERPFIVSEYVEGSSLEQLVREQGPRGHDGLVRLALGTAGALAAIHKAGIVHRDFKPSNVLIGADGPRVVDFGIARVLDNATATSSGVLGTPAYMSPEQVAGERVGPESDVFSWAATMVFAATGRPAFGEDNIAAVLNRIFTVQPDLSALPGSLAKVVGTCLDKRPENRPSASDVMLAIVH</sequence>
<dbReference type="SUPFAM" id="SSF56112">
    <property type="entry name" value="Protein kinase-like (PK-like)"/>
    <property type="match status" value="1"/>
</dbReference>
<keyword evidence="9" id="KW-1185">Reference proteome</keyword>
<gene>
    <name evidence="8" type="ORF">BJ982_000411</name>
</gene>
<keyword evidence="4" id="KW-0067">ATP-binding</keyword>
<keyword evidence="6" id="KW-0472">Membrane</keyword>
<accession>A0A7W7D239</accession>
<dbReference type="PANTHER" id="PTHR43289:SF34">
    <property type="entry name" value="SERINE_THREONINE-PROTEIN KINASE YBDM-RELATED"/>
    <property type="match status" value="1"/>
</dbReference>
<dbReference type="Gene3D" id="1.10.510.10">
    <property type="entry name" value="Transferase(Phosphotransferase) domain 1"/>
    <property type="match status" value="1"/>
</dbReference>
<dbReference type="AlphaFoldDB" id="A0A7W7D239"/>
<dbReference type="PROSITE" id="PS00108">
    <property type="entry name" value="PROTEIN_KINASE_ST"/>
    <property type="match status" value="1"/>
</dbReference>
<evidence type="ECO:0000256" key="4">
    <source>
        <dbReference type="ARBA" id="ARBA00022840"/>
    </source>
</evidence>
<organism evidence="8 9">
    <name type="scientific">Sphaerisporangium siamense</name>
    <dbReference type="NCBI Taxonomy" id="795645"/>
    <lineage>
        <taxon>Bacteria</taxon>
        <taxon>Bacillati</taxon>
        <taxon>Actinomycetota</taxon>
        <taxon>Actinomycetes</taxon>
        <taxon>Streptosporangiales</taxon>
        <taxon>Streptosporangiaceae</taxon>
        <taxon>Sphaerisporangium</taxon>
    </lineage>
</organism>
<keyword evidence="2" id="KW-0547">Nucleotide-binding</keyword>
<dbReference type="RefSeq" id="WP_184876004.1">
    <property type="nucleotide sequence ID" value="NZ_BOOV01000041.1"/>
</dbReference>
<evidence type="ECO:0000256" key="3">
    <source>
        <dbReference type="ARBA" id="ARBA00022777"/>
    </source>
</evidence>
<dbReference type="InterPro" id="IPR011009">
    <property type="entry name" value="Kinase-like_dom_sf"/>
</dbReference>